<keyword evidence="6" id="KW-0326">Glycosidase</keyword>
<dbReference type="Pfam" id="PF00933">
    <property type="entry name" value="Glyco_hydro_3"/>
    <property type="match status" value="1"/>
</dbReference>
<dbReference type="GO" id="GO:0009251">
    <property type="term" value="P:glucan catabolic process"/>
    <property type="evidence" value="ECO:0007669"/>
    <property type="project" value="TreeGrafter"/>
</dbReference>
<keyword evidence="5 9" id="KW-0378">Hydrolase</keyword>
<dbReference type="InterPro" id="IPR017853">
    <property type="entry name" value="GH"/>
</dbReference>
<dbReference type="KEGG" id="fya:KMW28_15350"/>
<dbReference type="Pfam" id="PF14310">
    <property type="entry name" value="Fn3-like"/>
    <property type="match status" value="1"/>
</dbReference>
<dbReference type="SMART" id="SM01217">
    <property type="entry name" value="Fn3_like"/>
    <property type="match status" value="1"/>
</dbReference>
<dbReference type="InterPro" id="IPR001764">
    <property type="entry name" value="Glyco_hydro_3_N"/>
</dbReference>
<gene>
    <name evidence="9" type="ORF">KMW28_15350</name>
</gene>
<keyword evidence="4 7" id="KW-0732">Signal</keyword>
<dbReference type="InterPro" id="IPR026891">
    <property type="entry name" value="Fn3-like"/>
</dbReference>
<evidence type="ECO:0000256" key="2">
    <source>
        <dbReference type="ARBA" id="ARBA00005336"/>
    </source>
</evidence>
<organism evidence="9 10">
    <name type="scientific">Flammeovirga yaeyamensis</name>
    <dbReference type="NCBI Taxonomy" id="367791"/>
    <lineage>
        <taxon>Bacteria</taxon>
        <taxon>Pseudomonadati</taxon>
        <taxon>Bacteroidota</taxon>
        <taxon>Cytophagia</taxon>
        <taxon>Cytophagales</taxon>
        <taxon>Flammeovirgaceae</taxon>
        <taxon>Flammeovirga</taxon>
    </lineage>
</organism>
<dbReference type="Gene3D" id="3.40.50.1700">
    <property type="entry name" value="Glycoside hydrolase family 3 C-terminal domain"/>
    <property type="match status" value="1"/>
</dbReference>
<feature type="signal peptide" evidence="7">
    <location>
        <begin position="1"/>
        <end position="32"/>
    </location>
</feature>
<dbReference type="Pfam" id="PF01915">
    <property type="entry name" value="Glyco_hydro_3_C"/>
    <property type="match status" value="1"/>
</dbReference>
<dbReference type="SUPFAM" id="SSF51445">
    <property type="entry name" value="(Trans)glycosidases"/>
    <property type="match status" value="1"/>
</dbReference>
<keyword evidence="10" id="KW-1185">Reference proteome</keyword>
<feature type="chain" id="PRO_5043993314" description="beta-glucosidase" evidence="7">
    <location>
        <begin position="33"/>
        <end position="758"/>
    </location>
</feature>
<sequence>MSFKNTTTGNFLPYLLITFLFSACGLSSTQVANDKDEIESKINAIVDQMTLEEKVGQLALRGGSSRDKDGLSKELIQQVRNGEIGAFLNIEDTADIRTLQKAAVEESKHGIPLIFARDVIHGFKTLFPIPLGQAASWNPEVAKEGSRVAALEASAMGIRWTFAPMLDISQDSRWGRIAESPGEDPYLGQVMSAAYINGFQGDDLSDPTKMAACAKHYLGYGAAIGGRDYNTAIISNEQMYNTYLPPFKTAVENNAATFMSSFNEINGVPASGNKKILTDILRGEYQFDGFVVSDWNSITEMIPHGFAENEKEAAKLSANAGLDMEMTSEAYDKHFIELIKEGKVAESQLDFYVKNILRIKFRLGLFDQPYIPNDHPGKKMYAEENLQLAKNAAIESSVLLKNEGILPLKANKKILLTGPLADKGKEQLGTWAFDGEEEPSVTPREAMESAVFEEGLTHSRDKSNKQFNKVVAAAKKSDVIVFVGGEEAILSGEAHSRANIKLPGAQEELLQKLLKLNKPVVMVIMAGRPINITEYVDQLDAVLMMWHPGTMGGPALEEILYGKAEPSGRLPVSWPKAAGQLPYFYNHKNTGRPADPEKFVGIDDIPVGAWQSSLGNESHYLDVGYTPLYPFGYGLSYSEVKYDKYSTSMASLQENQTLTVQIRVTNIGVRETTEVVQLYIRDRFGRITRPVRQLKRFEKVTLAPKESKMIQFELAYDDFKYYDNEGVFDVEEGEIDIFVGSNSTTKNQMTIRIGKQAM</sequence>
<dbReference type="EC" id="3.2.1.21" evidence="3"/>
<dbReference type="InterPro" id="IPR002772">
    <property type="entry name" value="Glyco_hydro_3_C"/>
</dbReference>
<dbReference type="Gene3D" id="2.60.40.10">
    <property type="entry name" value="Immunoglobulins"/>
    <property type="match status" value="1"/>
</dbReference>
<dbReference type="PROSITE" id="PS51257">
    <property type="entry name" value="PROKAR_LIPOPROTEIN"/>
    <property type="match status" value="1"/>
</dbReference>
<evidence type="ECO:0000256" key="4">
    <source>
        <dbReference type="ARBA" id="ARBA00022729"/>
    </source>
</evidence>
<feature type="domain" description="Fibronectin type III-like" evidence="8">
    <location>
        <begin position="674"/>
        <end position="743"/>
    </location>
</feature>
<protein>
    <recommendedName>
        <fullName evidence="3">beta-glucosidase</fullName>
        <ecNumber evidence="3">3.2.1.21</ecNumber>
    </recommendedName>
</protein>
<dbReference type="InterPro" id="IPR036881">
    <property type="entry name" value="Glyco_hydro_3_C_sf"/>
</dbReference>
<evidence type="ECO:0000256" key="1">
    <source>
        <dbReference type="ARBA" id="ARBA00000448"/>
    </source>
</evidence>
<evidence type="ECO:0000256" key="5">
    <source>
        <dbReference type="ARBA" id="ARBA00022801"/>
    </source>
</evidence>
<dbReference type="RefSeq" id="WP_205958123.1">
    <property type="nucleotide sequence ID" value="NZ_CP076132.1"/>
</dbReference>
<dbReference type="GO" id="GO:0008422">
    <property type="term" value="F:beta-glucosidase activity"/>
    <property type="evidence" value="ECO:0007669"/>
    <property type="project" value="UniProtKB-EC"/>
</dbReference>
<evidence type="ECO:0000256" key="6">
    <source>
        <dbReference type="ARBA" id="ARBA00023295"/>
    </source>
</evidence>
<dbReference type="PANTHER" id="PTHR30620:SF16">
    <property type="entry name" value="LYSOSOMAL BETA GLUCOSIDASE"/>
    <property type="match status" value="1"/>
</dbReference>
<dbReference type="PRINTS" id="PR00133">
    <property type="entry name" value="GLHYDRLASE3"/>
</dbReference>
<evidence type="ECO:0000256" key="3">
    <source>
        <dbReference type="ARBA" id="ARBA00012744"/>
    </source>
</evidence>
<comment type="catalytic activity">
    <reaction evidence="1">
        <text>Hydrolysis of terminal, non-reducing beta-D-glucosyl residues with release of beta-D-glucose.</text>
        <dbReference type="EC" id="3.2.1.21"/>
    </reaction>
</comment>
<dbReference type="SUPFAM" id="SSF52279">
    <property type="entry name" value="Beta-D-glucan exohydrolase, C-terminal domain"/>
    <property type="match status" value="1"/>
</dbReference>
<evidence type="ECO:0000313" key="9">
    <source>
        <dbReference type="EMBL" id="QWG01027.1"/>
    </source>
</evidence>
<comment type="similarity">
    <text evidence="2">Belongs to the glycosyl hydrolase 3 family.</text>
</comment>
<dbReference type="Proteomes" id="UP000678679">
    <property type="component" value="Chromosome 1"/>
</dbReference>
<accession>A0AAX1N4P3</accession>
<dbReference type="EMBL" id="CP076132">
    <property type="protein sequence ID" value="QWG01027.1"/>
    <property type="molecule type" value="Genomic_DNA"/>
</dbReference>
<dbReference type="FunFam" id="2.60.40.10:FF:000495">
    <property type="entry name" value="Periplasmic beta-glucosidase"/>
    <property type="match status" value="1"/>
</dbReference>
<dbReference type="FunFam" id="3.20.20.300:FF:000005">
    <property type="entry name" value="Periplasmic beta-glucosidase"/>
    <property type="match status" value="1"/>
</dbReference>
<proteinExistence type="inferred from homology"/>
<dbReference type="PANTHER" id="PTHR30620">
    <property type="entry name" value="PERIPLASMIC BETA-GLUCOSIDASE-RELATED"/>
    <property type="match status" value="1"/>
</dbReference>
<evidence type="ECO:0000313" key="10">
    <source>
        <dbReference type="Proteomes" id="UP000678679"/>
    </source>
</evidence>
<evidence type="ECO:0000259" key="8">
    <source>
        <dbReference type="SMART" id="SM01217"/>
    </source>
</evidence>
<evidence type="ECO:0000256" key="7">
    <source>
        <dbReference type="SAM" id="SignalP"/>
    </source>
</evidence>
<dbReference type="InterPro" id="IPR036962">
    <property type="entry name" value="Glyco_hydro_3_N_sf"/>
</dbReference>
<dbReference type="InterPro" id="IPR051915">
    <property type="entry name" value="Cellulose_Degrad_GH3"/>
</dbReference>
<dbReference type="InterPro" id="IPR013783">
    <property type="entry name" value="Ig-like_fold"/>
</dbReference>
<dbReference type="Gene3D" id="3.20.20.300">
    <property type="entry name" value="Glycoside hydrolase, family 3, N-terminal domain"/>
    <property type="match status" value="1"/>
</dbReference>
<reference evidence="9 10" key="1">
    <citation type="submission" date="2021-05" db="EMBL/GenBank/DDBJ databases">
        <title>Comparative genomic studies on the polysaccharide-degrading batcterial strains of the Flammeovirga genus.</title>
        <authorList>
            <person name="Zewei F."/>
            <person name="Zheng Z."/>
            <person name="Yu L."/>
            <person name="Ruyue G."/>
            <person name="Yanhong M."/>
            <person name="Yuanyuan C."/>
            <person name="Jingyan G."/>
            <person name="Wenjun H."/>
        </authorList>
    </citation>
    <scope>NUCLEOTIDE SEQUENCE [LARGE SCALE GENOMIC DNA]</scope>
    <source>
        <strain evidence="9 10">NBRC:100898</strain>
    </source>
</reference>
<name>A0AAX1N4P3_9BACT</name>
<dbReference type="AlphaFoldDB" id="A0AAX1N4P3"/>